<dbReference type="EMBL" id="JAHLQO010000003">
    <property type="protein sequence ID" value="MBU5669283.1"/>
    <property type="molecule type" value="Genomic_DNA"/>
</dbReference>
<comment type="caution">
    <text evidence="3">The sequence shown here is derived from an EMBL/GenBank/DDBJ whole genome shotgun (WGS) entry which is preliminary data.</text>
</comment>
<gene>
    <name evidence="3" type="ORF">KQI68_05430</name>
</gene>
<keyword evidence="2" id="KW-1133">Transmembrane helix</keyword>
<sequence>MAYVPIPKDLDKIKTKVAFNLTKRQLIGFSVAGLIGIPTYLFVKKYLPNDISIIVMLIVTLPIFFITLYEKDTLTFEKYFKFFYLHKFYQPNKRIRREVYLEEKRKANQRIKSKAKTVKRRQKGSKEIKSKDRK</sequence>
<protein>
    <submittedName>
        <fullName evidence="3">PrgI family protein</fullName>
    </submittedName>
</protein>
<evidence type="ECO:0000313" key="3">
    <source>
        <dbReference type="EMBL" id="MBU5669283.1"/>
    </source>
</evidence>
<name>A0ABS6FIM0_9FIRM</name>
<feature type="region of interest" description="Disordered" evidence="1">
    <location>
        <begin position="110"/>
        <end position="134"/>
    </location>
</feature>
<keyword evidence="2" id="KW-0472">Membrane</keyword>
<feature type="transmembrane region" description="Helical" evidence="2">
    <location>
        <begin position="26"/>
        <end position="43"/>
    </location>
</feature>
<evidence type="ECO:0000256" key="2">
    <source>
        <dbReference type="SAM" id="Phobius"/>
    </source>
</evidence>
<feature type="compositionally biased region" description="Basic and acidic residues" evidence="1">
    <location>
        <begin position="124"/>
        <end position="134"/>
    </location>
</feature>
<feature type="compositionally biased region" description="Basic residues" evidence="1">
    <location>
        <begin position="110"/>
        <end position="123"/>
    </location>
</feature>
<organism evidence="3 4">
    <name type="scientific">Peptoniphilus ovalis</name>
    <dbReference type="NCBI Taxonomy" id="2841503"/>
    <lineage>
        <taxon>Bacteria</taxon>
        <taxon>Bacillati</taxon>
        <taxon>Bacillota</taxon>
        <taxon>Tissierellia</taxon>
        <taxon>Tissierellales</taxon>
        <taxon>Peptoniphilaceae</taxon>
        <taxon>Peptoniphilus</taxon>
    </lineage>
</organism>
<keyword evidence="2" id="KW-0812">Transmembrane</keyword>
<dbReference type="Proteomes" id="UP000783742">
    <property type="component" value="Unassembled WGS sequence"/>
</dbReference>
<dbReference type="Pfam" id="PF12666">
    <property type="entry name" value="PrgI"/>
    <property type="match status" value="1"/>
</dbReference>
<evidence type="ECO:0000313" key="4">
    <source>
        <dbReference type="Proteomes" id="UP000783742"/>
    </source>
</evidence>
<evidence type="ECO:0000256" key="1">
    <source>
        <dbReference type="SAM" id="MobiDB-lite"/>
    </source>
</evidence>
<feature type="transmembrane region" description="Helical" evidence="2">
    <location>
        <begin position="49"/>
        <end position="69"/>
    </location>
</feature>
<dbReference type="RefSeq" id="WP_216549119.1">
    <property type="nucleotide sequence ID" value="NZ_JAHLQO010000003.1"/>
</dbReference>
<keyword evidence="4" id="KW-1185">Reference proteome</keyword>
<reference evidence="3 4" key="1">
    <citation type="submission" date="2021-06" db="EMBL/GenBank/DDBJ databases">
        <authorList>
            <person name="Sun Q."/>
            <person name="Li D."/>
        </authorList>
    </citation>
    <scope>NUCLEOTIDE SEQUENCE [LARGE SCALE GENOMIC DNA]</scope>
    <source>
        <strain evidence="3 4">MSJ-1</strain>
    </source>
</reference>
<dbReference type="InterPro" id="IPR024414">
    <property type="entry name" value="Uncharacterised_PrgI"/>
</dbReference>
<accession>A0ABS6FIM0</accession>
<proteinExistence type="predicted"/>